<evidence type="ECO:0008006" key="4">
    <source>
        <dbReference type="Google" id="ProtNLM"/>
    </source>
</evidence>
<dbReference type="InterPro" id="IPR005915">
    <property type="entry name" value="Tandem_5TM"/>
</dbReference>
<keyword evidence="1" id="KW-0472">Membrane</keyword>
<dbReference type="KEGG" id="vhl:BME96_14925"/>
<feature type="transmembrane region" description="Helical" evidence="1">
    <location>
        <begin position="166"/>
        <end position="188"/>
    </location>
</feature>
<gene>
    <name evidence="2" type="ORF">BME96_14925</name>
</gene>
<dbReference type="GeneID" id="71515702"/>
<keyword evidence="1" id="KW-0812">Transmembrane</keyword>
<keyword evidence="1" id="KW-1133">Transmembrane helix</keyword>
<dbReference type="EMBL" id="CP017962">
    <property type="protein sequence ID" value="APC49406.1"/>
    <property type="molecule type" value="Genomic_DNA"/>
</dbReference>
<dbReference type="AlphaFoldDB" id="A0AAC9NM82"/>
<dbReference type="Proteomes" id="UP000182945">
    <property type="component" value="Chromosome"/>
</dbReference>
<proteinExistence type="predicted"/>
<name>A0AAC9NM82_VIRHA</name>
<evidence type="ECO:0000313" key="2">
    <source>
        <dbReference type="EMBL" id="APC49406.1"/>
    </source>
</evidence>
<sequence length="235" mass="27564">MFHRQKKGSAQTVNCEVEFVNKNMRYNLLTINGETYIFDKDRSFWVFFFPFAIWLTSHYVFRIDDKRKIDQLKNPKDSQSKTGLFSFLGVGVSILLANLLRPLMDYFNIQITPLFTYSILLFAFFIIISIRKYLSKINKKSLCNIIEIENIKMEKIRIRPKSIKHFLKFIFGYLFILAFNILSVALFIEFGNIMVLLFFMIFALVLFIFNIATVVPGRTKIKFVNANSVGSENIH</sequence>
<feature type="transmembrane region" description="Helical" evidence="1">
    <location>
        <begin position="106"/>
        <end position="130"/>
    </location>
</feature>
<feature type="transmembrane region" description="Helical" evidence="1">
    <location>
        <begin position="194"/>
        <end position="215"/>
    </location>
</feature>
<dbReference type="Pfam" id="PF04276">
    <property type="entry name" value="DUF443"/>
    <property type="match status" value="1"/>
</dbReference>
<feature type="transmembrane region" description="Helical" evidence="1">
    <location>
        <begin position="82"/>
        <end position="100"/>
    </location>
</feature>
<evidence type="ECO:0000256" key="1">
    <source>
        <dbReference type="SAM" id="Phobius"/>
    </source>
</evidence>
<evidence type="ECO:0000313" key="3">
    <source>
        <dbReference type="Proteomes" id="UP000182945"/>
    </source>
</evidence>
<dbReference type="NCBIfam" id="TIGR01218">
    <property type="entry name" value="Gpos_tandem_5TM"/>
    <property type="match status" value="1"/>
</dbReference>
<organism evidence="2 3">
    <name type="scientific">Virgibacillus halodenitrificans</name>
    <name type="common">Bacillus halodenitrificans</name>
    <dbReference type="NCBI Taxonomy" id="1482"/>
    <lineage>
        <taxon>Bacteria</taxon>
        <taxon>Bacillati</taxon>
        <taxon>Bacillota</taxon>
        <taxon>Bacilli</taxon>
        <taxon>Bacillales</taxon>
        <taxon>Bacillaceae</taxon>
        <taxon>Virgibacillus</taxon>
    </lineage>
</organism>
<accession>A0AAC9NM82</accession>
<protein>
    <recommendedName>
        <fullName evidence="4">DUF443 family protein</fullName>
    </recommendedName>
</protein>
<feature type="transmembrane region" description="Helical" evidence="1">
    <location>
        <begin position="44"/>
        <end position="61"/>
    </location>
</feature>
<reference evidence="2 3" key="1">
    <citation type="submission" date="2016-11" db="EMBL/GenBank/DDBJ databases">
        <title>Complete genome sequencing of Virgibacillus halodenitrificans PDB-F2.</title>
        <authorList>
            <person name="Sun Z."/>
            <person name="Zhou Y."/>
            <person name="Li H."/>
        </authorList>
    </citation>
    <scope>NUCLEOTIDE SEQUENCE [LARGE SCALE GENOMIC DNA]</scope>
    <source>
        <strain evidence="2 3">PDB-F2</strain>
    </source>
</reference>
<dbReference type="RefSeq" id="WP_071649459.1">
    <property type="nucleotide sequence ID" value="NZ_CP017962.1"/>
</dbReference>